<protein>
    <submittedName>
        <fullName evidence="5">Pyrimidine reductase family protein</fullName>
    </submittedName>
</protein>
<dbReference type="GO" id="GO:0009231">
    <property type="term" value="P:riboflavin biosynthetic process"/>
    <property type="evidence" value="ECO:0007669"/>
    <property type="project" value="InterPro"/>
</dbReference>
<gene>
    <name evidence="5" type="ORF">FE697_021060</name>
</gene>
<dbReference type="Pfam" id="PF01872">
    <property type="entry name" value="RibD_C"/>
    <property type="match status" value="1"/>
</dbReference>
<proteinExistence type="predicted"/>
<comment type="pathway">
    <text evidence="1">Cofactor biosynthesis; riboflavin biosynthesis.</text>
</comment>
<evidence type="ECO:0000313" key="5">
    <source>
        <dbReference type="EMBL" id="KAA1418314.1"/>
    </source>
</evidence>
<dbReference type="OrthoDB" id="5243299at2"/>
<dbReference type="PANTHER" id="PTHR38011">
    <property type="entry name" value="DIHYDROFOLATE REDUCTASE FAMILY PROTEIN (AFU_ORTHOLOGUE AFUA_8G06820)"/>
    <property type="match status" value="1"/>
</dbReference>
<evidence type="ECO:0000313" key="6">
    <source>
        <dbReference type="Proteomes" id="UP000307768"/>
    </source>
</evidence>
<dbReference type="InterPro" id="IPR050765">
    <property type="entry name" value="Riboflavin_Biosynth_HTPR"/>
</dbReference>
<dbReference type="InterPro" id="IPR002734">
    <property type="entry name" value="RibDG_C"/>
</dbReference>
<feature type="domain" description="Bacterial bifunctional deaminase-reductase C-terminal" evidence="4">
    <location>
        <begin position="47"/>
        <end position="241"/>
    </location>
</feature>
<evidence type="ECO:0000259" key="4">
    <source>
        <dbReference type="Pfam" id="PF01872"/>
    </source>
</evidence>
<dbReference type="RefSeq" id="WP_149771603.1">
    <property type="nucleotide sequence ID" value="NZ_VDFQ02000007.1"/>
</dbReference>
<dbReference type="InterPro" id="IPR024072">
    <property type="entry name" value="DHFR-like_dom_sf"/>
</dbReference>
<dbReference type="EMBL" id="VDFQ02000007">
    <property type="protein sequence ID" value="KAA1418314.1"/>
    <property type="molecule type" value="Genomic_DNA"/>
</dbReference>
<sequence length="268" mass="28241">MRILIDELHRVDEVGPPQGSGARQPDLADLPTLYAYPEAADTRWWARANMVSTLDGAATGSDGLSGTISDALDKEVFGLLRALADVVVVGAGTVEREGYRAPRPPAQVWSALRDGRPQAPALAVVSRRGRVPDSLLAEPRDGDGDVLLVTCGSAGRTALDLAAERLGPDNVLVLGDSSVDLVAMTDAFAARGWTRGLCEGGPTFLATMVTDGRIDELCLTVSPKFVAGDHPRIAHGLGIDRTTVPRLLVEHDGALLGRWAIEATDPPA</sequence>
<comment type="caution">
    <text evidence="5">The sequence shown here is derived from an EMBL/GenBank/DDBJ whole genome shotgun (WGS) entry which is preliminary data.</text>
</comment>
<organism evidence="5 6">
    <name type="scientific">Mumia zhuanghuii</name>
    <dbReference type="NCBI Taxonomy" id="2585211"/>
    <lineage>
        <taxon>Bacteria</taxon>
        <taxon>Bacillati</taxon>
        <taxon>Actinomycetota</taxon>
        <taxon>Actinomycetes</taxon>
        <taxon>Propionibacteriales</taxon>
        <taxon>Nocardioidaceae</taxon>
        <taxon>Mumia</taxon>
    </lineage>
</organism>
<dbReference type="GO" id="GO:0008703">
    <property type="term" value="F:5-amino-6-(5-phosphoribosylamino)uracil reductase activity"/>
    <property type="evidence" value="ECO:0007669"/>
    <property type="project" value="InterPro"/>
</dbReference>
<dbReference type="SUPFAM" id="SSF53597">
    <property type="entry name" value="Dihydrofolate reductase-like"/>
    <property type="match status" value="1"/>
</dbReference>
<evidence type="ECO:0000256" key="1">
    <source>
        <dbReference type="ARBA" id="ARBA00005104"/>
    </source>
</evidence>
<keyword evidence="2" id="KW-0521">NADP</keyword>
<reference evidence="5 6" key="1">
    <citation type="submission" date="2019-09" db="EMBL/GenBank/DDBJ databases">
        <title>Mumia zhuanghuii sp. nov. isolated from the intestinal contents of plateau pika (Ochotona curzoniae) in the Qinghai-Tibet plateau of China.</title>
        <authorList>
            <person name="Tian Z."/>
        </authorList>
    </citation>
    <scope>NUCLEOTIDE SEQUENCE [LARGE SCALE GENOMIC DNA]</scope>
    <source>
        <strain evidence="6">350</strain>
    </source>
</reference>
<evidence type="ECO:0000256" key="3">
    <source>
        <dbReference type="ARBA" id="ARBA00023002"/>
    </source>
</evidence>
<dbReference type="AlphaFoldDB" id="A0A5Q6RJQ5"/>
<dbReference type="PANTHER" id="PTHR38011:SF7">
    <property type="entry name" value="2,5-DIAMINO-6-RIBOSYLAMINO-4(3H)-PYRIMIDINONE 5'-PHOSPHATE REDUCTASE"/>
    <property type="match status" value="1"/>
</dbReference>
<accession>A0A5Q6RJQ5</accession>
<dbReference type="Gene3D" id="3.40.430.10">
    <property type="entry name" value="Dihydrofolate Reductase, subunit A"/>
    <property type="match status" value="1"/>
</dbReference>
<name>A0A5Q6RJQ5_9ACTN</name>
<dbReference type="Proteomes" id="UP000307768">
    <property type="component" value="Unassembled WGS sequence"/>
</dbReference>
<keyword evidence="3" id="KW-0560">Oxidoreductase</keyword>
<evidence type="ECO:0000256" key="2">
    <source>
        <dbReference type="ARBA" id="ARBA00022857"/>
    </source>
</evidence>